<organism evidence="1 2">
    <name type="scientific">Ancylobacter tetraedralis</name>
    <dbReference type="NCBI Taxonomy" id="217068"/>
    <lineage>
        <taxon>Bacteria</taxon>
        <taxon>Pseudomonadati</taxon>
        <taxon>Pseudomonadota</taxon>
        <taxon>Alphaproteobacteria</taxon>
        <taxon>Hyphomicrobiales</taxon>
        <taxon>Xanthobacteraceae</taxon>
        <taxon>Ancylobacter</taxon>
    </lineage>
</organism>
<dbReference type="EMBL" id="JACICD010000002">
    <property type="protein sequence ID" value="MBB3770616.1"/>
    <property type="molecule type" value="Genomic_DNA"/>
</dbReference>
<gene>
    <name evidence="1" type="ORF">FHS55_001211</name>
</gene>
<accession>A0A839Z7U8</accession>
<proteinExistence type="predicted"/>
<reference evidence="1 2" key="1">
    <citation type="submission" date="2020-08" db="EMBL/GenBank/DDBJ databases">
        <title>Genomic Encyclopedia of Type Strains, Phase IV (KMG-IV): sequencing the most valuable type-strain genomes for metagenomic binning, comparative biology and taxonomic classification.</title>
        <authorList>
            <person name="Goeker M."/>
        </authorList>
    </citation>
    <scope>NUCLEOTIDE SEQUENCE [LARGE SCALE GENOMIC DNA]</scope>
    <source>
        <strain evidence="1 2">DSM 5895</strain>
    </source>
</reference>
<dbReference type="RefSeq" id="WP_183188805.1">
    <property type="nucleotide sequence ID" value="NZ_JACICD010000002.1"/>
</dbReference>
<name>A0A839Z7U8_9HYPH</name>
<evidence type="ECO:0000313" key="2">
    <source>
        <dbReference type="Proteomes" id="UP000533469"/>
    </source>
</evidence>
<keyword evidence="2" id="KW-1185">Reference proteome</keyword>
<sequence length="71" mass="8169">MRHTEETARAICTLDLKGMGVREDEIPRLVDRYWPVLANEIRQGVAVGAWPFAAEEIATLSREYEALLKRR</sequence>
<dbReference type="AlphaFoldDB" id="A0A839Z7U8"/>
<protein>
    <submittedName>
        <fullName evidence="1">Uncharacterized protein</fullName>
    </submittedName>
</protein>
<dbReference type="Proteomes" id="UP000533469">
    <property type="component" value="Unassembled WGS sequence"/>
</dbReference>
<evidence type="ECO:0000313" key="1">
    <source>
        <dbReference type="EMBL" id="MBB3770616.1"/>
    </source>
</evidence>
<comment type="caution">
    <text evidence="1">The sequence shown here is derived from an EMBL/GenBank/DDBJ whole genome shotgun (WGS) entry which is preliminary data.</text>
</comment>